<feature type="transmembrane region" description="Helical" evidence="1">
    <location>
        <begin position="12"/>
        <end position="36"/>
    </location>
</feature>
<organism evidence="2 3">
    <name type="scientific">Cognatiyoonia sediminum</name>
    <dbReference type="NCBI Taxonomy" id="1508389"/>
    <lineage>
        <taxon>Bacteria</taxon>
        <taxon>Pseudomonadati</taxon>
        <taxon>Pseudomonadota</taxon>
        <taxon>Alphaproteobacteria</taxon>
        <taxon>Rhodobacterales</taxon>
        <taxon>Paracoccaceae</taxon>
        <taxon>Cognatiyoonia</taxon>
    </lineage>
</organism>
<gene>
    <name evidence="2" type="ORF">SAMN05444003_1871</name>
</gene>
<dbReference type="STRING" id="1508389.SAMN05444003_1871"/>
<protein>
    <submittedName>
        <fullName evidence="2">Uncharacterized protein</fullName>
    </submittedName>
</protein>
<evidence type="ECO:0000313" key="3">
    <source>
        <dbReference type="Proteomes" id="UP000184074"/>
    </source>
</evidence>
<sequence>MRDFFINALERVIGVLVVLMSIGVVIAAGGAMIGGVTTVDGTVVGGGIVPGLLVLLFGSLYVILMAGFMYLGLGIYQNTRRMAEKMDRMAQKGI</sequence>
<dbReference type="OrthoDB" id="7871282at2"/>
<dbReference type="EMBL" id="FQXB01000002">
    <property type="protein sequence ID" value="SHH05740.1"/>
    <property type="molecule type" value="Genomic_DNA"/>
</dbReference>
<reference evidence="2 3" key="1">
    <citation type="submission" date="2016-11" db="EMBL/GenBank/DDBJ databases">
        <authorList>
            <person name="Jaros S."/>
            <person name="Januszkiewicz K."/>
            <person name="Wedrychowicz H."/>
        </authorList>
    </citation>
    <scope>NUCLEOTIDE SEQUENCE [LARGE SCALE GENOMIC DNA]</scope>
    <source>
        <strain evidence="2 3">DSM 28715</strain>
    </source>
</reference>
<dbReference type="RefSeq" id="WP_072900661.1">
    <property type="nucleotide sequence ID" value="NZ_FQXB01000002.1"/>
</dbReference>
<proteinExistence type="predicted"/>
<keyword evidence="3" id="KW-1185">Reference proteome</keyword>
<evidence type="ECO:0000313" key="2">
    <source>
        <dbReference type="EMBL" id="SHH05740.1"/>
    </source>
</evidence>
<keyword evidence="1" id="KW-0472">Membrane</keyword>
<accession>A0A1M5PVR4</accession>
<dbReference type="Proteomes" id="UP000184074">
    <property type="component" value="Unassembled WGS sequence"/>
</dbReference>
<feature type="transmembrane region" description="Helical" evidence="1">
    <location>
        <begin position="48"/>
        <end position="76"/>
    </location>
</feature>
<keyword evidence="1" id="KW-1133">Transmembrane helix</keyword>
<keyword evidence="1" id="KW-0812">Transmembrane</keyword>
<dbReference type="AlphaFoldDB" id="A0A1M5PVR4"/>
<name>A0A1M5PVR4_9RHOB</name>
<evidence type="ECO:0000256" key="1">
    <source>
        <dbReference type="SAM" id="Phobius"/>
    </source>
</evidence>